<protein>
    <submittedName>
        <fullName evidence="2">PepSY domain-containing protein</fullName>
    </submittedName>
</protein>
<feature type="signal peptide" evidence="1">
    <location>
        <begin position="1"/>
        <end position="27"/>
    </location>
</feature>
<sequence>MKHKGKWIVAGVISAVLIGGGTGLAVATAGGDDSEPPITGSALERASAAALDHTGGGRVTDTEAGDEDAYYEVEVTLDNGKRTDVHLDKDFKVVSSSADSGEDEQNGDD</sequence>
<organism evidence="2 3">
    <name type="scientific">Streptomyces cyaneochromogenes</name>
    <dbReference type="NCBI Taxonomy" id="2496836"/>
    <lineage>
        <taxon>Bacteria</taxon>
        <taxon>Bacillati</taxon>
        <taxon>Actinomycetota</taxon>
        <taxon>Actinomycetes</taxon>
        <taxon>Kitasatosporales</taxon>
        <taxon>Streptomycetaceae</taxon>
        <taxon>Streptomyces</taxon>
    </lineage>
</organism>
<accession>A0A3Q9ENS1</accession>
<gene>
    <name evidence="2" type="ORF">EJ357_02910</name>
</gene>
<dbReference type="Proteomes" id="UP000280298">
    <property type="component" value="Chromosome"/>
</dbReference>
<proteinExistence type="predicted"/>
<name>A0A3Q9ENS1_9ACTN</name>
<evidence type="ECO:0000313" key="2">
    <source>
        <dbReference type="EMBL" id="AZQ32516.1"/>
    </source>
</evidence>
<evidence type="ECO:0000256" key="1">
    <source>
        <dbReference type="SAM" id="SignalP"/>
    </source>
</evidence>
<keyword evidence="1" id="KW-0732">Signal</keyword>
<dbReference type="OrthoDB" id="5125421at2"/>
<feature type="chain" id="PRO_5039202687" evidence="1">
    <location>
        <begin position="28"/>
        <end position="109"/>
    </location>
</feature>
<dbReference type="RefSeq" id="WP_126388285.1">
    <property type="nucleotide sequence ID" value="NZ_CP034539.1"/>
</dbReference>
<evidence type="ECO:0000313" key="3">
    <source>
        <dbReference type="Proteomes" id="UP000280298"/>
    </source>
</evidence>
<dbReference type="Gene3D" id="3.30.505.20">
    <property type="match status" value="1"/>
</dbReference>
<dbReference type="AlphaFoldDB" id="A0A3Q9ENS1"/>
<dbReference type="KEGG" id="scya:EJ357_02910"/>
<dbReference type="EMBL" id="CP034539">
    <property type="protein sequence ID" value="AZQ32516.1"/>
    <property type="molecule type" value="Genomic_DNA"/>
</dbReference>
<keyword evidence="3" id="KW-1185">Reference proteome</keyword>
<reference evidence="2 3" key="1">
    <citation type="journal article" date="2019" name="Int. J. Syst. Evol. Microbiol.">
        <title>Streptomyces cyaneochromogenes sp. nov., a blue pigment-producing actinomycete from manganese-contaminated soil.</title>
        <authorList>
            <person name="Tang X."/>
            <person name="Zhao J."/>
            <person name="Li K."/>
            <person name="Chen Z."/>
            <person name="Sun Y."/>
            <person name="Gao J."/>
        </authorList>
    </citation>
    <scope>NUCLEOTIDE SEQUENCE [LARGE SCALE GENOMIC DNA]</scope>
    <source>
        <strain evidence="2 3">MK-45</strain>
    </source>
</reference>